<proteinExistence type="predicted"/>
<dbReference type="GO" id="GO:0005634">
    <property type="term" value="C:nucleus"/>
    <property type="evidence" value="ECO:0007669"/>
    <property type="project" value="UniProtKB-SubCell"/>
</dbReference>
<dbReference type="GO" id="GO:0006383">
    <property type="term" value="P:transcription by RNA polymerase III"/>
    <property type="evidence" value="ECO:0007669"/>
    <property type="project" value="TreeGrafter"/>
</dbReference>
<protein>
    <recommendedName>
        <fullName evidence="7">WD40-repeat-containing domain protein</fullName>
    </recommendedName>
</protein>
<dbReference type="Proteomes" id="UP000481861">
    <property type="component" value="Unassembled WGS sequence"/>
</dbReference>
<name>A0A7C8IE95_9PLEO</name>
<feature type="region of interest" description="Disordered" evidence="4">
    <location>
        <begin position="27"/>
        <end position="156"/>
    </location>
</feature>
<comment type="subcellular location">
    <subcellularLocation>
        <location evidence="1">Nucleus</location>
    </subcellularLocation>
</comment>
<organism evidence="5 6">
    <name type="scientific">Massariosphaeria phaeospora</name>
    <dbReference type="NCBI Taxonomy" id="100035"/>
    <lineage>
        <taxon>Eukaryota</taxon>
        <taxon>Fungi</taxon>
        <taxon>Dikarya</taxon>
        <taxon>Ascomycota</taxon>
        <taxon>Pezizomycotina</taxon>
        <taxon>Dothideomycetes</taxon>
        <taxon>Pleosporomycetidae</taxon>
        <taxon>Pleosporales</taxon>
        <taxon>Pleosporales incertae sedis</taxon>
        <taxon>Massariosphaeria</taxon>
    </lineage>
</organism>
<feature type="compositionally biased region" description="Basic residues" evidence="4">
    <location>
        <begin position="116"/>
        <end position="127"/>
    </location>
</feature>
<dbReference type="AlphaFoldDB" id="A0A7C8IE95"/>
<dbReference type="PANTHER" id="PTHR15052">
    <property type="entry name" value="RNA POLYMERASE III TRANSCRIPTION INITIATION FACTOR COMPLEX SUBUNIT"/>
    <property type="match status" value="1"/>
</dbReference>
<evidence type="ECO:0000313" key="5">
    <source>
        <dbReference type="EMBL" id="KAF2871970.1"/>
    </source>
</evidence>
<dbReference type="Gene3D" id="2.130.10.10">
    <property type="entry name" value="YVTN repeat-like/Quinoprotein amine dehydrogenase"/>
    <property type="match status" value="1"/>
</dbReference>
<feature type="region of interest" description="Disordered" evidence="4">
    <location>
        <begin position="673"/>
        <end position="728"/>
    </location>
</feature>
<evidence type="ECO:0000256" key="4">
    <source>
        <dbReference type="SAM" id="MobiDB-lite"/>
    </source>
</evidence>
<dbReference type="InterPro" id="IPR015943">
    <property type="entry name" value="WD40/YVTN_repeat-like_dom_sf"/>
</dbReference>
<keyword evidence="6" id="KW-1185">Reference proteome</keyword>
<evidence type="ECO:0000256" key="2">
    <source>
        <dbReference type="ARBA" id="ARBA00023163"/>
    </source>
</evidence>
<evidence type="ECO:0008006" key="7">
    <source>
        <dbReference type="Google" id="ProtNLM"/>
    </source>
</evidence>
<feature type="compositionally biased region" description="Acidic residues" evidence="4">
    <location>
        <begin position="41"/>
        <end position="83"/>
    </location>
</feature>
<keyword evidence="2" id="KW-0804">Transcription</keyword>
<dbReference type="GO" id="GO:0000127">
    <property type="term" value="C:transcription factor TFIIIC complex"/>
    <property type="evidence" value="ECO:0007669"/>
    <property type="project" value="TreeGrafter"/>
</dbReference>
<dbReference type="InterPro" id="IPR036322">
    <property type="entry name" value="WD40_repeat_dom_sf"/>
</dbReference>
<feature type="compositionally biased region" description="Low complexity" evidence="4">
    <location>
        <begin position="699"/>
        <end position="725"/>
    </location>
</feature>
<sequence>MAQPAESSRRRTRGAVKSYRVDQLYNFLEESSGGEERSGSDDEDARLEDAPDEGDVFEPLEEEDQEDEFVDEGEARSDEDDGEAWSNAGEDGAVPRGESIIEVDYSDKEEDDAATKPKKKGRPKKVSIRPVVPTPQPVNQFNSGVSGLPAKRTTTTANTVRTPWSAINKEHARGVEEWGRSGRLNDRWVDLFGPDTNDIGEVFRTRDYWINQETLPSKQENHLHRTFYQPKDAREREIASTRKWYERFGRDAFAAGQKSKELGDRGSAYLVNTDPATLNLIMGNNNNPTMLTMSQRAPVSLAELFPAQPSVARSSRRGWVINLGSKVMEAQWAPNEHGSTQYLAVSVEQKDPTSRYKPMESAKAPAFIASKQFPASIQIWAFDTLQGGSARLDLVICTDWGMPRQLRWCPIAATDKVGSEDGRGMVHLGLLAGLWTDGRVRILDIAFQKPKPGQTPCHRYIHYSKAAFDIHIPGTIPSCLHWLSGTSLAVASAGGTLAIWTLTRPETFPASTSAQSRYNARPWFYKRVGCTYVLTLSSGWPSRPSFVSITTGDGYSRLFDLRSPTLDNCSTPRGRMLVNTQAWHEHSQSFIMPEENYNVRNNTIRRYYASMGTLRLESPVVRCATSPVHPGVLIGGADGSVMTGNPLGRVLNYKDRPWQQIWFAHSWRGPLDQLALPAPNDNDEDDDENEDEDEDEDTSSNPDTPTDPTSEAPAPARARPTSPIRPFREALDTLPRLNPLEPCTRMVEGFRLHQASLLAPSESKTYLEGGKLITIFEERSAVTALTWNPNLKYGSWAAAGLGSGLLRVEDVGV</sequence>
<comment type="caution">
    <text evidence="5">The sequence shown here is derived from an EMBL/GenBank/DDBJ whole genome shotgun (WGS) entry which is preliminary data.</text>
</comment>
<evidence type="ECO:0000256" key="3">
    <source>
        <dbReference type="ARBA" id="ARBA00023242"/>
    </source>
</evidence>
<dbReference type="InterPro" id="IPR052416">
    <property type="entry name" value="GTF3C_component"/>
</dbReference>
<evidence type="ECO:0000313" key="6">
    <source>
        <dbReference type="Proteomes" id="UP000481861"/>
    </source>
</evidence>
<dbReference type="SUPFAM" id="SSF50978">
    <property type="entry name" value="WD40 repeat-like"/>
    <property type="match status" value="1"/>
</dbReference>
<accession>A0A7C8IE95</accession>
<dbReference type="PANTHER" id="PTHR15052:SF2">
    <property type="entry name" value="GENERAL TRANSCRIPTION FACTOR 3C POLYPEPTIDE 2"/>
    <property type="match status" value="1"/>
</dbReference>
<feature type="compositionally biased region" description="Acidic residues" evidence="4">
    <location>
        <begin position="681"/>
        <end position="698"/>
    </location>
</feature>
<reference evidence="5 6" key="1">
    <citation type="submission" date="2020-01" db="EMBL/GenBank/DDBJ databases">
        <authorList>
            <consortium name="DOE Joint Genome Institute"/>
            <person name="Haridas S."/>
            <person name="Albert R."/>
            <person name="Binder M."/>
            <person name="Bloem J."/>
            <person name="Labutti K."/>
            <person name="Salamov A."/>
            <person name="Andreopoulos B."/>
            <person name="Baker S.E."/>
            <person name="Barry K."/>
            <person name="Bills G."/>
            <person name="Bluhm B.H."/>
            <person name="Cannon C."/>
            <person name="Castanera R."/>
            <person name="Culley D.E."/>
            <person name="Daum C."/>
            <person name="Ezra D."/>
            <person name="Gonzalez J.B."/>
            <person name="Henrissat B."/>
            <person name="Kuo A."/>
            <person name="Liang C."/>
            <person name="Lipzen A."/>
            <person name="Lutzoni F."/>
            <person name="Magnuson J."/>
            <person name="Mondo S."/>
            <person name="Nolan M."/>
            <person name="Ohm R."/>
            <person name="Pangilinan J."/>
            <person name="Park H.-J.H."/>
            <person name="Ramirez L."/>
            <person name="Alfaro M."/>
            <person name="Sun H."/>
            <person name="Tritt A."/>
            <person name="Yoshinaga Y."/>
            <person name="Zwiers L.-H.L."/>
            <person name="Turgeon B.G."/>
            <person name="Goodwin S.B."/>
            <person name="Spatafora J.W."/>
            <person name="Crous P.W."/>
            <person name="Grigoriev I.V."/>
        </authorList>
    </citation>
    <scope>NUCLEOTIDE SEQUENCE [LARGE SCALE GENOMIC DNA]</scope>
    <source>
        <strain evidence="5 6">CBS 611.86</strain>
    </source>
</reference>
<keyword evidence="3" id="KW-0539">Nucleus</keyword>
<gene>
    <name evidence="5" type="ORF">BDV95DRAFT_606541</name>
</gene>
<evidence type="ECO:0000256" key="1">
    <source>
        <dbReference type="ARBA" id="ARBA00004123"/>
    </source>
</evidence>
<dbReference type="OrthoDB" id="4703at2759"/>
<dbReference type="EMBL" id="JAADJZ010000010">
    <property type="protein sequence ID" value="KAF2871970.1"/>
    <property type="molecule type" value="Genomic_DNA"/>
</dbReference>